<evidence type="ECO:0000313" key="2">
    <source>
        <dbReference type="EMBL" id="CAD7284917.1"/>
    </source>
</evidence>
<evidence type="ECO:0000313" key="3">
    <source>
        <dbReference type="Proteomes" id="UP000678499"/>
    </source>
</evidence>
<name>A0A7R9C3E7_9CRUS</name>
<accession>A0A7R9C3E7</accession>
<feature type="non-terminal residue" evidence="2">
    <location>
        <position position="1"/>
    </location>
</feature>
<sequence>MDQSFGDGGRATWSLKDKTYDPAVLKELEIELIPDSEINACPPPSVSLPEEPEAKENVEPLRTVAKKTHELESSGHFVIRCITDRALTKVPYMDRFSDEIILMIFEWLPKPVLASCARVCKRWRRLAYDESLWQFFDLGSRRVESGTVSHLLSLGFAVLRFASAEFESPVMRPSTCIGTQSMNESKLQLLDLSNATISAEDLAALLS</sequence>
<dbReference type="SMART" id="SM00256">
    <property type="entry name" value="FBOX"/>
    <property type="match status" value="1"/>
</dbReference>
<reference evidence="2" key="1">
    <citation type="submission" date="2020-11" db="EMBL/GenBank/DDBJ databases">
        <authorList>
            <person name="Tran Van P."/>
        </authorList>
    </citation>
    <scope>NUCLEOTIDE SEQUENCE</scope>
</reference>
<evidence type="ECO:0000259" key="1">
    <source>
        <dbReference type="PROSITE" id="PS50181"/>
    </source>
</evidence>
<dbReference type="EMBL" id="OA892494">
    <property type="protein sequence ID" value="CAD7284917.1"/>
    <property type="molecule type" value="Genomic_DNA"/>
</dbReference>
<dbReference type="SUPFAM" id="SSF81383">
    <property type="entry name" value="F-box domain"/>
    <property type="match status" value="1"/>
</dbReference>
<dbReference type="InterPro" id="IPR032675">
    <property type="entry name" value="LRR_dom_sf"/>
</dbReference>
<dbReference type="InterPro" id="IPR001810">
    <property type="entry name" value="F-box_dom"/>
</dbReference>
<dbReference type="Proteomes" id="UP000678499">
    <property type="component" value="Unassembled WGS sequence"/>
</dbReference>
<protein>
    <recommendedName>
        <fullName evidence="1">F-box domain-containing protein</fullName>
    </recommendedName>
</protein>
<organism evidence="2">
    <name type="scientific">Notodromas monacha</name>
    <dbReference type="NCBI Taxonomy" id="399045"/>
    <lineage>
        <taxon>Eukaryota</taxon>
        <taxon>Metazoa</taxon>
        <taxon>Ecdysozoa</taxon>
        <taxon>Arthropoda</taxon>
        <taxon>Crustacea</taxon>
        <taxon>Oligostraca</taxon>
        <taxon>Ostracoda</taxon>
        <taxon>Podocopa</taxon>
        <taxon>Podocopida</taxon>
        <taxon>Cypridocopina</taxon>
        <taxon>Cypridoidea</taxon>
        <taxon>Cyprididae</taxon>
        <taxon>Notodromas</taxon>
    </lineage>
</organism>
<dbReference type="AlphaFoldDB" id="A0A7R9C3E7"/>
<keyword evidence="3" id="KW-1185">Reference proteome</keyword>
<dbReference type="InterPro" id="IPR036047">
    <property type="entry name" value="F-box-like_dom_sf"/>
</dbReference>
<proteinExistence type="predicted"/>
<gene>
    <name evidence="2" type="ORF">NMOB1V02_LOCUS12519</name>
</gene>
<dbReference type="Pfam" id="PF12937">
    <property type="entry name" value="F-box-like"/>
    <property type="match status" value="1"/>
</dbReference>
<dbReference type="OrthoDB" id="2095648at2759"/>
<dbReference type="Gene3D" id="3.80.10.10">
    <property type="entry name" value="Ribonuclease Inhibitor"/>
    <property type="match status" value="1"/>
</dbReference>
<dbReference type="EMBL" id="CAJPEX010010457">
    <property type="protein sequence ID" value="CAG0925069.1"/>
    <property type="molecule type" value="Genomic_DNA"/>
</dbReference>
<dbReference type="PROSITE" id="PS50181">
    <property type="entry name" value="FBOX"/>
    <property type="match status" value="1"/>
</dbReference>
<feature type="domain" description="F-box" evidence="1">
    <location>
        <begin position="90"/>
        <end position="136"/>
    </location>
</feature>